<dbReference type="SUPFAM" id="SSF52025">
    <property type="entry name" value="PA domain"/>
    <property type="match status" value="1"/>
</dbReference>
<evidence type="ECO:0000313" key="3">
    <source>
        <dbReference type="Proteomes" id="UP001501729"/>
    </source>
</evidence>
<feature type="domain" description="Peptidase M28" evidence="1">
    <location>
        <begin position="238"/>
        <end position="433"/>
    </location>
</feature>
<dbReference type="EMBL" id="BAABKX010000006">
    <property type="protein sequence ID" value="GAA5049585.1"/>
    <property type="molecule type" value="Genomic_DNA"/>
</dbReference>
<name>A0AAV3UHP6_9EURY</name>
<proteinExistence type="predicted"/>
<dbReference type="GeneID" id="68616626"/>
<dbReference type="InterPro" id="IPR039373">
    <property type="entry name" value="Peptidase_M28B"/>
</dbReference>
<organism evidence="2 3">
    <name type="scientific">Haladaptatus pallidirubidus</name>
    <dbReference type="NCBI Taxonomy" id="1008152"/>
    <lineage>
        <taxon>Archaea</taxon>
        <taxon>Methanobacteriati</taxon>
        <taxon>Methanobacteriota</taxon>
        <taxon>Stenosarchaea group</taxon>
        <taxon>Halobacteria</taxon>
        <taxon>Halobacteriales</taxon>
        <taxon>Haladaptataceae</taxon>
        <taxon>Haladaptatus</taxon>
    </lineage>
</organism>
<evidence type="ECO:0000259" key="1">
    <source>
        <dbReference type="Pfam" id="PF04389"/>
    </source>
</evidence>
<comment type="caution">
    <text evidence="2">The sequence shown here is derived from an EMBL/GenBank/DDBJ whole genome shotgun (WGS) entry which is preliminary data.</text>
</comment>
<keyword evidence="3" id="KW-1185">Reference proteome</keyword>
<dbReference type="RefSeq" id="WP_227778331.1">
    <property type="nucleotide sequence ID" value="NZ_BAABKX010000006.1"/>
</dbReference>
<dbReference type="Gene3D" id="3.50.30.30">
    <property type="match status" value="1"/>
</dbReference>
<sequence length="590" mass="65400">MSQQVANSAALSDIETRVVDDISVDEPWSLLEEFSELERVSGTEDEVRAAEYITEQLDEFGVKYDRYDPELYISQPHDASVRTLNREFEFGPVKTISFAASTTVSGKVEYVGSAGTDLLSQEDDAREPYTDVGDLNDKIALTAAGSLSIRATRILEEKGAIGVIAIHEHDREPHNGIATPIWGGAPRLDEADKIPNIPIVNVRKPDGAQLREWADSEEGLKVELETDLTTDWMECPVVVAEIEGSGDTDEFVLLHGHYDSWYVGITDNATGDAGLLELARVINNYGDELDRNLRVAWWPGHSTGRYAGSTWYADEFAHDLVENCVAQVNMDSPGAKGATEYADMSCWTPEAHALVGDAINDVTGAPYGENHPFRAGDYSFDNIGLTGFFMLSSNIPADVREENGWHPVGGCGGNSDAWHVSTDTLDKAGKEELVRDIRVYAVSLLRVLNADVLPFDHVRNADRLIEIVEEYDKEAGEAFDFGPTLAELYPLRDDIESFQEAAHDGDVTPAVANDTITGLARILTRLNLVRRTQFEQDPAVKREPFPRYSPARKFAFLEGDDRKFLQVQLKREQNGVIHELRQARDLLPEA</sequence>
<dbReference type="Proteomes" id="UP001501729">
    <property type="component" value="Unassembled WGS sequence"/>
</dbReference>
<dbReference type="Gene3D" id="3.40.630.10">
    <property type="entry name" value="Zn peptidases"/>
    <property type="match status" value="1"/>
</dbReference>
<dbReference type="InterPro" id="IPR046450">
    <property type="entry name" value="PA_dom_sf"/>
</dbReference>
<reference evidence="2 3" key="1">
    <citation type="journal article" date="2019" name="Int. J. Syst. Evol. Microbiol.">
        <title>The Global Catalogue of Microorganisms (GCM) 10K type strain sequencing project: providing services to taxonomists for standard genome sequencing and annotation.</title>
        <authorList>
            <consortium name="The Broad Institute Genomics Platform"/>
            <consortium name="The Broad Institute Genome Sequencing Center for Infectious Disease"/>
            <person name="Wu L."/>
            <person name="Ma J."/>
        </authorList>
    </citation>
    <scope>NUCLEOTIDE SEQUENCE [LARGE SCALE GENOMIC DNA]</scope>
    <source>
        <strain evidence="2 3">JCM 17504</strain>
    </source>
</reference>
<accession>A0AAV3UHP6</accession>
<gene>
    <name evidence="2" type="ORF">GCM10025751_22550</name>
</gene>
<dbReference type="SUPFAM" id="SSF53187">
    <property type="entry name" value="Zn-dependent exopeptidases"/>
    <property type="match status" value="1"/>
</dbReference>
<dbReference type="PANTHER" id="PTHR10404">
    <property type="entry name" value="N-ACETYLATED-ALPHA-LINKED ACIDIC DIPEPTIDASE"/>
    <property type="match status" value="1"/>
</dbReference>
<dbReference type="InterPro" id="IPR007484">
    <property type="entry name" value="Peptidase_M28"/>
</dbReference>
<dbReference type="Pfam" id="PF04389">
    <property type="entry name" value="Peptidase_M28"/>
    <property type="match status" value="1"/>
</dbReference>
<evidence type="ECO:0000313" key="2">
    <source>
        <dbReference type="EMBL" id="GAA5049585.1"/>
    </source>
</evidence>
<dbReference type="AlphaFoldDB" id="A0AAV3UHP6"/>
<dbReference type="PANTHER" id="PTHR10404:SF46">
    <property type="entry name" value="VACUOLAR PROTEIN SORTING-ASSOCIATED PROTEIN 70"/>
    <property type="match status" value="1"/>
</dbReference>
<protein>
    <submittedName>
        <fullName evidence="2">M28 family peptidase</fullName>
    </submittedName>
</protein>